<proteinExistence type="predicted"/>
<dbReference type="Gene3D" id="3.40.420.10">
    <property type="entry name" value="Ricin (A subunit), domain 1"/>
    <property type="match status" value="1"/>
</dbReference>
<dbReference type="RefSeq" id="WP_091314490.1">
    <property type="nucleotide sequence ID" value="NZ_FNSO01000004.1"/>
</dbReference>
<dbReference type="PRINTS" id="PR00396">
    <property type="entry name" value="SHIGARICIN"/>
</dbReference>
<evidence type="ECO:0000313" key="1">
    <source>
        <dbReference type="EMBL" id="SED12183.1"/>
    </source>
</evidence>
<gene>
    <name evidence="1" type="ORF">SAMN04489727_6509</name>
</gene>
<dbReference type="GO" id="GO:0030598">
    <property type="term" value="F:rRNA N-glycosylase activity"/>
    <property type="evidence" value="ECO:0007669"/>
    <property type="project" value="InterPro"/>
</dbReference>
<dbReference type="GO" id="GO:0017148">
    <property type="term" value="P:negative regulation of translation"/>
    <property type="evidence" value="ECO:0007669"/>
    <property type="project" value="InterPro"/>
</dbReference>
<dbReference type="PANTHER" id="PTHR33453">
    <property type="match status" value="1"/>
</dbReference>
<dbReference type="Pfam" id="PF00161">
    <property type="entry name" value="RIP"/>
    <property type="match status" value="1"/>
</dbReference>
<dbReference type="InterPro" id="IPR017989">
    <property type="entry name" value="Ribosome_inactivat_1/2"/>
</dbReference>
<sequence>MSHPDVTTAAEPAVTSVKKPAPARAFRRLLPTTFLAATLAVATLVSEVHIPATPTVQAGGVPGSSQSSPSIKLVQDQTPIFWWNGSRWDYFGFINAIRRSMNVYNNYVPGSSNTIDHTDPWNRSGSLDVVVGSRNGHQVRIRLRRSDMYVLGWFDRNGTYQYLGNWTEANGPGGSNIHQALDTPSYDGIERMANLGNPGQWRSRYTARFNQDVVSASADNLWNADFNHPELIGQALLVLVQFISEATRFRGISDTIGWGGFADRSADNWQFNTNIPSQLVDMENNWGQLSERFDWMLENNAQDSPGNAFTGFWRNPDGSIASRLLITMADYGLVFNLVKGFPGRRQ</sequence>
<dbReference type="InterPro" id="IPR036041">
    <property type="entry name" value="Ribosome-inact_prot_sf"/>
</dbReference>
<dbReference type="OrthoDB" id="3699584at2"/>
<dbReference type="InterPro" id="IPR001574">
    <property type="entry name" value="Ribosome_inactivat_prot"/>
</dbReference>
<evidence type="ECO:0000313" key="2">
    <source>
        <dbReference type="Proteomes" id="UP000199622"/>
    </source>
</evidence>
<dbReference type="EMBL" id="FNSO01000004">
    <property type="protein sequence ID" value="SED12183.1"/>
    <property type="molecule type" value="Genomic_DNA"/>
</dbReference>
<accession>A0A1H4Y2Q3</accession>
<dbReference type="SUPFAM" id="SSF56371">
    <property type="entry name" value="Ribosome inactivating proteins (RIP)"/>
    <property type="match status" value="1"/>
</dbReference>
<keyword evidence="2" id="KW-1185">Reference proteome</keyword>
<dbReference type="Proteomes" id="UP000199622">
    <property type="component" value="Unassembled WGS sequence"/>
</dbReference>
<dbReference type="AlphaFoldDB" id="A0A1H4Y2Q3"/>
<dbReference type="InterPro" id="IPR016138">
    <property type="entry name" value="Ribosome_inactivat_prot_sub1"/>
</dbReference>
<name>A0A1H4Y2Q3_9PSEU</name>
<reference evidence="2" key="1">
    <citation type="submission" date="2016-10" db="EMBL/GenBank/DDBJ databases">
        <authorList>
            <person name="Varghese N."/>
            <person name="Submissions S."/>
        </authorList>
    </citation>
    <scope>NUCLEOTIDE SEQUENCE [LARGE SCALE GENOMIC DNA]</scope>
    <source>
        <strain evidence="2">DSM 44544</strain>
    </source>
</reference>
<organism evidence="1 2">
    <name type="scientific">Amycolatopsis tolypomycina</name>
    <dbReference type="NCBI Taxonomy" id="208445"/>
    <lineage>
        <taxon>Bacteria</taxon>
        <taxon>Bacillati</taxon>
        <taxon>Actinomycetota</taxon>
        <taxon>Actinomycetes</taxon>
        <taxon>Pseudonocardiales</taxon>
        <taxon>Pseudonocardiaceae</taxon>
        <taxon>Amycolatopsis</taxon>
    </lineage>
</organism>
<dbReference type="PANTHER" id="PTHR33453:SF34">
    <property type="entry name" value="RIBOSOME-INACTIVATING PROTEIN"/>
    <property type="match status" value="1"/>
</dbReference>
<protein>
    <submittedName>
        <fullName evidence="1">Ribosome inactivating protein</fullName>
    </submittedName>
</protein>